<evidence type="ECO:0000313" key="1">
    <source>
        <dbReference type="EMBL" id="KAG8651316.1"/>
    </source>
</evidence>
<protein>
    <submittedName>
        <fullName evidence="1">Uncharacterized protein</fullName>
    </submittedName>
</protein>
<organism evidence="1 2">
    <name type="scientific">Manihot esculenta</name>
    <name type="common">Cassava</name>
    <name type="synonym">Jatropha manihot</name>
    <dbReference type="NCBI Taxonomy" id="3983"/>
    <lineage>
        <taxon>Eukaryota</taxon>
        <taxon>Viridiplantae</taxon>
        <taxon>Streptophyta</taxon>
        <taxon>Embryophyta</taxon>
        <taxon>Tracheophyta</taxon>
        <taxon>Spermatophyta</taxon>
        <taxon>Magnoliopsida</taxon>
        <taxon>eudicotyledons</taxon>
        <taxon>Gunneridae</taxon>
        <taxon>Pentapetalae</taxon>
        <taxon>rosids</taxon>
        <taxon>fabids</taxon>
        <taxon>Malpighiales</taxon>
        <taxon>Euphorbiaceae</taxon>
        <taxon>Crotonoideae</taxon>
        <taxon>Manihoteae</taxon>
        <taxon>Manihot</taxon>
    </lineage>
</organism>
<proteinExistence type="predicted"/>
<keyword evidence="2" id="KW-1185">Reference proteome</keyword>
<dbReference type="Proteomes" id="UP000091857">
    <property type="component" value="Chromosome 7"/>
</dbReference>
<name>A0ACB7HGL1_MANES</name>
<accession>A0ACB7HGL1</accession>
<reference evidence="2" key="1">
    <citation type="journal article" date="2016" name="Nat. Biotechnol.">
        <title>Sequencing wild and cultivated cassava and related species reveals extensive interspecific hybridization and genetic diversity.</title>
        <authorList>
            <person name="Bredeson J.V."/>
            <person name="Lyons J.B."/>
            <person name="Prochnik S.E."/>
            <person name="Wu G.A."/>
            <person name="Ha C.M."/>
            <person name="Edsinger-Gonzales E."/>
            <person name="Grimwood J."/>
            <person name="Schmutz J."/>
            <person name="Rabbi I.Y."/>
            <person name="Egesi C."/>
            <person name="Nauluvula P."/>
            <person name="Lebot V."/>
            <person name="Ndunguru J."/>
            <person name="Mkamilo G."/>
            <person name="Bart R.S."/>
            <person name="Setter T.L."/>
            <person name="Gleadow R.M."/>
            <person name="Kulakow P."/>
            <person name="Ferguson M.E."/>
            <person name="Rounsley S."/>
            <person name="Rokhsar D.S."/>
        </authorList>
    </citation>
    <scope>NUCLEOTIDE SEQUENCE [LARGE SCALE GENOMIC DNA]</scope>
    <source>
        <strain evidence="2">cv. AM560-2</strain>
    </source>
</reference>
<evidence type="ECO:0000313" key="2">
    <source>
        <dbReference type="Proteomes" id="UP000091857"/>
    </source>
</evidence>
<sequence>MSSSLDMSLDDIICKNRGYGGCGGGGGGRVRNNNHFRGGGGDGGRAARSVSAPGPYRRFFQGEPIRHGPYPVQRPMVVPEPIMLPSGGAIGESGTKLYISDLDYGVSNEDIKFLFSDVGELKRYSIHYDKSGRSKGTAEVVFARKADALAAIKRYNNVHLDGKPMKIELVGLNLFAPPTPVAASSNMGNLHGPFRSLDFLHAYDYPRLTCVRPSHDSGQESFRVRGWGLGSVRGRGYTRYQGQERRHGEELTADELDADLERYHFEAMQIR</sequence>
<comment type="caution">
    <text evidence="1">The sequence shown here is derived from an EMBL/GenBank/DDBJ whole genome shotgun (WGS) entry which is preliminary data.</text>
</comment>
<dbReference type="EMBL" id="CM004393">
    <property type="protein sequence ID" value="KAG8651316.1"/>
    <property type="molecule type" value="Genomic_DNA"/>
</dbReference>
<gene>
    <name evidence="1" type="ORF">MANES_07G113400v8</name>
</gene>